<evidence type="ECO:0000313" key="1">
    <source>
        <dbReference type="EMBL" id="VDD10634.1"/>
    </source>
</evidence>
<organism evidence="1">
    <name type="scientific">Brassica campestris</name>
    <name type="common">Field mustard</name>
    <dbReference type="NCBI Taxonomy" id="3711"/>
    <lineage>
        <taxon>Eukaryota</taxon>
        <taxon>Viridiplantae</taxon>
        <taxon>Streptophyta</taxon>
        <taxon>Embryophyta</taxon>
        <taxon>Tracheophyta</taxon>
        <taxon>Spermatophyta</taxon>
        <taxon>Magnoliopsida</taxon>
        <taxon>eudicotyledons</taxon>
        <taxon>Gunneridae</taxon>
        <taxon>Pentapetalae</taxon>
        <taxon>rosids</taxon>
        <taxon>malvids</taxon>
        <taxon>Brassicales</taxon>
        <taxon>Brassicaceae</taxon>
        <taxon>Brassiceae</taxon>
        <taxon>Brassica</taxon>
    </lineage>
</organism>
<gene>
    <name evidence="1" type="ORF">BRAA04T16060Z</name>
</gene>
<sequence>MCVRPSAPELEHVCGRPLGLRFDKKTSDLYIADAYFGLLVVDLRVVQALETRQFLAAVLDVDKTGRSPSSVCSASGFPRQHQKKLKWRILGRLRNAFSRNSHSLRLGSEIRC</sequence>
<dbReference type="Gene3D" id="2.120.10.30">
    <property type="entry name" value="TolB, C-terminal domain"/>
    <property type="match status" value="1"/>
</dbReference>
<dbReference type="InterPro" id="IPR011042">
    <property type="entry name" value="6-blade_b-propeller_TolB-like"/>
</dbReference>
<proteinExistence type="predicted"/>
<name>A0A3P6CC70_BRACM</name>
<dbReference type="AlphaFoldDB" id="A0A3P6CC70"/>
<dbReference type="PANTHER" id="PTHR10426">
    <property type="entry name" value="STRICTOSIDINE SYNTHASE-RELATED"/>
    <property type="match status" value="1"/>
</dbReference>
<dbReference type="EMBL" id="LR031576">
    <property type="protein sequence ID" value="VDD10634.1"/>
    <property type="molecule type" value="Genomic_DNA"/>
</dbReference>
<protein>
    <recommendedName>
        <fullName evidence="2">Strictosidine synthase conserved region domain-containing protein</fullName>
    </recommendedName>
</protein>
<reference evidence="1" key="1">
    <citation type="submission" date="2018-11" db="EMBL/GenBank/DDBJ databases">
        <authorList>
            <consortium name="Genoscope - CEA"/>
            <person name="William W."/>
        </authorList>
    </citation>
    <scope>NUCLEOTIDE SEQUENCE</scope>
</reference>
<evidence type="ECO:0008006" key="2">
    <source>
        <dbReference type="Google" id="ProtNLM"/>
    </source>
</evidence>
<dbReference type="PANTHER" id="PTHR10426:SF106">
    <property type="entry name" value="PROTEIN STRICTOSIDINE SYNTHASE-LIKE 3"/>
    <property type="match status" value="1"/>
</dbReference>
<accession>A0A3P6CC70</accession>